<gene>
    <name evidence="1" type="ORF">LMG32879_000376</name>
</gene>
<dbReference type="AlphaFoldDB" id="A0AA35UTQ6"/>
<evidence type="ECO:0000313" key="2">
    <source>
        <dbReference type="Proteomes" id="UP001176960"/>
    </source>
</evidence>
<protein>
    <submittedName>
        <fullName evidence="1">Uncharacterized protein</fullName>
    </submittedName>
</protein>
<name>A0AA35UTQ6_9PROT</name>
<sequence length="97" mass="11325">MAIDEPDPIDIGWVVEELRLVANENVQGMPLNVLLRRKETPEFEAAWLLVQWWRKLVEIADRVPQAAEMLALVRGEITEEEWPDDDRSLPELLKHIE</sequence>
<keyword evidence="2" id="KW-1185">Reference proteome</keyword>
<dbReference type="Proteomes" id="UP001176960">
    <property type="component" value="Unassembled WGS sequence"/>
</dbReference>
<organism evidence="1 2">
    <name type="scientific">Brytella acorum</name>
    <dbReference type="NCBI Taxonomy" id="2959299"/>
    <lineage>
        <taxon>Bacteria</taxon>
        <taxon>Pseudomonadati</taxon>
        <taxon>Pseudomonadota</taxon>
        <taxon>Alphaproteobacteria</taxon>
        <taxon>Acetobacterales</taxon>
        <taxon>Acetobacteraceae</taxon>
        <taxon>Brytella</taxon>
    </lineage>
</organism>
<proteinExistence type="predicted"/>
<comment type="caution">
    <text evidence="1">The sequence shown here is derived from an EMBL/GenBank/DDBJ whole genome shotgun (WGS) entry which is preliminary data.</text>
</comment>
<accession>A0AA35UTQ6</accession>
<reference evidence="1" key="1">
    <citation type="submission" date="2023-03" db="EMBL/GenBank/DDBJ databases">
        <authorList>
            <person name="Cleenwerck I."/>
        </authorList>
    </citation>
    <scope>NUCLEOTIDE SEQUENCE</scope>
    <source>
        <strain evidence="1">LMG 32879</strain>
    </source>
</reference>
<dbReference type="RefSeq" id="WP_289843441.1">
    <property type="nucleotide sequence ID" value="NZ_CATKSH010000002.1"/>
</dbReference>
<evidence type="ECO:0000313" key="1">
    <source>
        <dbReference type="EMBL" id="CAI9119559.1"/>
    </source>
</evidence>
<dbReference type="EMBL" id="CATKSH010000002">
    <property type="protein sequence ID" value="CAI9119559.1"/>
    <property type="molecule type" value="Genomic_DNA"/>
</dbReference>